<accession>A0ABR9EXA5</accession>
<dbReference type="RefSeq" id="WP_096277908.1">
    <property type="nucleotide sequence ID" value="NZ_CBCSBM010000011.1"/>
</dbReference>
<keyword evidence="1" id="KW-0812">Transmembrane</keyword>
<reference evidence="2 3" key="1">
    <citation type="submission" date="2020-07" db="EMBL/GenBank/DDBJ databases">
        <title>Halophilic bacteria isolated from french cheeses.</title>
        <authorList>
            <person name="Kothe C.I."/>
            <person name="Farah-Kraiem B."/>
            <person name="Renault P."/>
            <person name="Dridi B."/>
        </authorList>
    </citation>
    <scope>NUCLEOTIDE SEQUENCE [LARGE SCALE GENOMIC DNA]</scope>
    <source>
        <strain evidence="2 3">FME1</strain>
    </source>
</reference>
<keyword evidence="1" id="KW-0472">Membrane</keyword>
<dbReference type="PROSITE" id="PS00409">
    <property type="entry name" value="PROKAR_NTER_METHYL"/>
    <property type="match status" value="1"/>
</dbReference>
<organism evidence="2 3">
    <name type="scientific">Halomonas casei</name>
    <dbReference type="NCBI Taxonomy" id="2742613"/>
    <lineage>
        <taxon>Bacteria</taxon>
        <taxon>Pseudomonadati</taxon>
        <taxon>Pseudomonadota</taxon>
        <taxon>Gammaproteobacteria</taxon>
        <taxon>Oceanospirillales</taxon>
        <taxon>Halomonadaceae</taxon>
        <taxon>Halomonas</taxon>
    </lineage>
</organism>
<keyword evidence="1" id="KW-1133">Transmembrane helix</keyword>
<name>A0ABR9EXA5_9GAMM</name>
<feature type="transmembrane region" description="Helical" evidence="1">
    <location>
        <begin position="12"/>
        <end position="34"/>
    </location>
</feature>
<dbReference type="Pfam" id="PF07963">
    <property type="entry name" value="N_methyl"/>
    <property type="match status" value="1"/>
</dbReference>
<protein>
    <submittedName>
        <fullName evidence="2">Type IV pilus modification protein PilV</fullName>
    </submittedName>
</protein>
<evidence type="ECO:0000313" key="3">
    <source>
        <dbReference type="Proteomes" id="UP001645039"/>
    </source>
</evidence>
<evidence type="ECO:0000256" key="1">
    <source>
        <dbReference type="SAM" id="Phobius"/>
    </source>
</evidence>
<evidence type="ECO:0000313" key="2">
    <source>
        <dbReference type="EMBL" id="MBE0398524.1"/>
    </source>
</evidence>
<proteinExistence type="predicted"/>
<dbReference type="EMBL" id="RRZD01000001">
    <property type="protein sequence ID" value="MBE0398524.1"/>
    <property type="molecule type" value="Genomic_DNA"/>
</dbReference>
<dbReference type="InterPro" id="IPR012902">
    <property type="entry name" value="N_methyl_site"/>
</dbReference>
<dbReference type="NCBIfam" id="TIGR02523">
    <property type="entry name" value="type_IV_pilV"/>
    <property type="match status" value="1"/>
</dbReference>
<comment type="caution">
    <text evidence="2">The sequence shown here is derived from an EMBL/GenBank/DDBJ whole genome shotgun (WGS) entry which is preliminary data.</text>
</comment>
<keyword evidence="3" id="KW-1185">Reference proteome</keyword>
<gene>
    <name evidence="2" type="primary">pilV</name>
    <name evidence="2" type="ORF">EI168_00170</name>
</gene>
<sequence>MRVGEPSQQRGFSLIEALIALVILSVGLIGVAAMQLKALHSATTGYQHSIANLAAVDAQERLWAQLASDDVDGCASIDVETDWKAHWFGGNGLNPLRVADESATGIRRSGCEFTIVIALASREGGAESNALNHTLTYTLGLPDLAGGGR</sequence>
<dbReference type="InterPro" id="IPR013362">
    <property type="entry name" value="Pilus_4_PilV"/>
</dbReference>
<dbReference type="NCBIfam" id="TIGR02532">
    <property type="entry name" value="IV_pilin_GFxxxE"/>
    <property type="match status" value="1"/>
</dbReference>
<dbReference type="Proteomes" id="UP001645039">
    <property type="component" value="Unassembled WGS sequence"/>
</dbReference>